<keyword evidence="4" id="KW-0560">Oxidoreductase</keyword>
<name>A0A3B0S0V1_9ZZZZ</name>
<organism evidence="7">
    <name type="scientific">hydrothermal vent metagenome</name>
    <dbReference type="NCBI Taxonomy" id="652676"/>
    <lineage>
        <taxon>unclassified sequences</taxon>
        <taxon>metagenomes</taxon>
        <taxon>ecological metagenomes</taxon>
    </lineage>
</organism>
<dbReference type="InterPro" id="IPR007867">
    <property type="entry name" value="GMC_OxRtase_C"/>
</dbReference>
<dbReference type="Pfam" id="PF00732">
    <property type="entry name" value="GMC_oxred_N"/>
    <property type="match status" value="1"/>
</dbReference>
<sequence length="523" mass="57946">MSETKTYDLVVIGSGAGGATLAQRLAASGKSILILERGEHLPVEAQNWDPKEVFIKERYKADEHWTDRKGKKFQPNIHYWVGGNTIFYGAALYRFRKRDFEQTQHYDGMVSPAWPISYDDLAAYYTEAETLWQVHGKRGSDPTDDADAPPYAYPPMKHDPEIQRVRTSLLAQGLQPFEMPIAVERNAANLQDSPCIRCRTCGGFPCLREAKSDGRKMVNRALDHANVELVTGAKVTALKTTANGKEISSIVYQSKDGPCEVRGDVVVLAAGAINSAALLLASKNDKHPQGLANGSDQVGRNYMFHTASASLSFALPKIHTDFPKTMAINDYYWGDPDGEFDFPMGHIQLLEYLDGDVLRGQLGGALPYWLIPKFLADAVGERLIPFLVMTEDLPEARNRVMLNDDGSIRLEYWHNNLVAHKRLLKRFHKVMHKAGRYCHCLEGHRAQIDGILPLYGTAHQCGTLRMGADAASSVVDANCKAHEIENLYVVDTSVFVSSAAVNPALTAIANSLRVADIIADQEF</sequence>
<evidence type="ECO:0000313" key="7">
    <source>
        <dbReference type="EMBL" id="VAV94048.1"/>
    </source>
</evidence>
<evidence type="ECO:0000256" key="4">
    <source>
        <dbReference type="ARBA" id="ARBA00023002"/>
    </source>
</evidence>
<dbReference type="Pfam" id="PF05199">
    <property type="entry name" value="GMC_oxred_C"/>
    <property type="match status" value="1"/>
</dbReference>
<feature type="domain" description="Glucose-methanol-choline oxidoreductase C-terminal" evidence="6">
    <location>
        <begin position="456"/>
        <end position="509"/>
    </location>
</feature>
<evidence type="ECO:0000256" key="2">
    <source>
        <dbReference type="ARBA" id="ARBA00022630"/>
    </source>
</evidence>
<dbReference type="EMBL" id="UOEE01000175">
    <property type="protein sequence ID" value="VAV94048.1"/>
    <property type="molecule type" value="Genomic_DNA"/>
</dbReference>
<gene>
    <name evidence="7" type="ORF">MNBD_ALPHA06-1237</name>
</gene>
<dbReference type="GO" id="GO:0016614">
    <property type="term" value="F:oxidoreductase activity, acting on CH-OH group of donors"/>
    <property type="evidence" value="ECO:0007669"/>
    <property type="project" value="InterPro"/>
</dbReference>
<keyword evidence="3" id="KW-0274">FAD</keyword>
<dbReference type="Gene3D" id="3.50.50.60">
    <property type="entry name" value="FAD/NAD(P)-binding domain"/>
    <property type="match status" value="2"/>
</dbReference>
<dbReference type="PRINTS" id="PR00411">
    <property type="entry name" value="PNDRDTASEI"/>
</dbReference>
<dbReference type="InterPro" id="IPR036188">
    <property type="entry name" value="FAD/NAD-bd_sf"/>
</dbReference>
<evidence type="ECO:0000256" key="3">
    <source>
        <dbReference type="ARBA" id="ARBA00022827"/>
    </source>
</evidence>
<proteinExistence type="inferred from homology"/>
<dbReference type="Pfam" id="PF13450">
    <property type="entry name" value="NAD_binding_8"/>
    <property type="match status" value="1"/>
</dbReference>
<protein>
    <submittedName>
        <fullName evidence="7">Glucose-methanol-choline (GMC) oxidoreductase:NAD binding site</fullName>
    </submittedName>
</protein>
<accession>A0A3B0S0V1</accession>
<dbReference type="SUPFAM" id="SSF51905">
    <property type="entry name" value="FAD/NAD(P)-binding domain"/>
    <property type="match status" value="1"/>
</dbReference>
<dbReference type="PANTHER" id="PTHR46056:SF12">
    <property type="entry name" value="LONG-CHAIN-ALCOHOL OXIDASE"/>
    <property type="match status" value="1"/>
</dbReference>
<evidence type="ECO:0000259" key="5">
    <source>
        <dbReference type="Pfam" id="PF00732"/>
    </source>
</evidence>
<evidence type="ECO:0000256" key="1">
    <source>
        <dbReference type="ARBA" id="ARBA00010790"/>
    </source>
</evidence>
<reference evidence="7" key="1">
    <citation type="submission" date="2018-06" db="EMBL/GenBank/DDBJ databases">
        <authorList>
            <person name="Zhirakovskaya E."/>
        </authorList>
    </citation>
    <scope>NUCLEOTIDE SEQUENCE</scope>
</reference>
<comment type="similarity">
    <text evidence="1">Belongs to the GMC oxidoreductase family.</text>
</comment>
<keyword evidence="2" id="KW-0285">Flavoprotein</keyword>
<feature type="domain" description="Glucose-methanol-choline oxidoreductase N-terminal" evidence="5">
    <location>
        <begin position="192"/>
        <end position="306"/>
    </location>
</feature>
<evidence type="ECO:0000259" key="6">
    <source>
        <dbReference type="Pfam" id="PF05199"/>
    </source>
</evidence>
<dbReference type="PANTHER" id="PTHR46056">
    <property type="entry name" value="LONG-CHAIN-ALCOHOL OXIDASE"/>
    <property type="match status" value="1"/>
</dbReference>
<dbReference type="AlphaFoldDB" id="A0A3B0S0V1"/>
<dbReference type="InterPro" id="IPR000172">
    <property type="entry name" value="GMC_OxRdtase_N"/>
</dbReference>
<dbReference type="GO" id="GO:0050660">
    <property type="term" value="F:flavin adenine dinucleotide binding"/>
    <property type="evidence" value="ECO:0007669"/>
    <property type="project" value="InterPro"/>
</dbReference>